<organism evidence="1 2">
    <name type="scientific">Hyalomma asiaticum</name>
    <name type="common">Tick</name>
    <dbReference type="NCBI Taxonomy" id="266040"/>
    <lineage>
        <taxon>Eukaryota</taxon>
        <taxon>Metazoa</taxon>
        <taxon>Ecdysozoa</taxon>
        <taxon>Arthropoda</taxon>
        <taxon>Chelicerata</taxon>
        <taxon>Arachnida</taxon>
        <taxon>Acari</taxon>
        <taxon>Parasitiformes</taxon>
        <taxon>Ixodida</taxon>
        <taxon>Ixodoidea</taxon>
        <taxon>Ixodidae</taxon>
        <taxon>Hyalomminae</taxon>
        <taxon>Hyalomma</taxon>
    </lineage>
</organism>
<dbReference type="Proteomes" id="UP000821845">
    <property type="component" value="Chromosome 11"/>
</dbReference>
<sequence>MAAEGDPIHPHCLNCVNLAKCSARLEKKISCQIVHCKLECGASFHACKGEEHQLLCPNVKVPCANAVNGCPAWLLRNQLGSHLRHCPASLVYCTAEWNRWGWLRNTTGDQQCADRQCIDRSGRLQLDYALAMRDLRTLKDGDVRSAAINQEETEDNAVPVSGTPVFFRPLGTSRYLYNGNYRNSSSEGGLLNGYVSNVYEGEKSKISEKEQKRIEDEIKNMRMAGACFAWRHDLDLNVELCVEFLTRYQMKLDTMYTFTCSQVFRRDEYAWHYQNVHRDIHCGLNGWLEHRCPLAHYGCNYSRRMFHPIPPGSQLVFNEVLESFGLAFPSAVTEAKLNENGDVGESEVFQCVFAREIWFWRRVDIVFAVRLVVRCNLRTTAHCCDDRVICARFLAGRKLRLPGIDKFLESVGGGYKVAVNEAGPHVVSVEGLIAALQSSVEEAKPSGKGDADEGARPHLPNGHFHTNGTCDESGDAAVSNGTTLLDFPFEVLQYIAGFLDAFSLNNLSLVSKRMRDVSCSLLTSRGMVVFKWERQGKCCWRARSKSWYFSNGFSPIRNWVLSDEEHMSNHLKQCRYFERNIKTRPTAVCFGIGNSRPKTMIHVTL</sequence>
<dbReference type="EMBL" id="CM023491">
    <property type="protein sequence ID" value="KAH6941568.1"/>
    <property type="molecule type" value="Genomic_DNA"/>
</dbReference>
<evidence type="ECO:0000313" key="1">
    <source>
        <dbReference type="EMBL" id="KAH6941568.1"/>
    </source>
</evidence>
<reference evidence="1" key="1">
    <citation type="submission" date="2020-05" db="EMBL/GenBank/DDBJ databases">
        <title>Large-scale comparative analyses of tick genomes elucidate their genetic diversity and vector capacities.</title>
        <authorList>
            <person name="Jia N."/>
            <person name="Wang J."/>
            <person name="Shi W."/>
            <person name="Du L."/>
            <person name="Sun Y."/>
            <person name="Zhan W."/>
            <person name="Jiang J."/>
            <person name="Wang Q."/>
            <person name="Zhang B."/>
            <person name="Ji P."/>
            <person name="Sakyi L.B."/>
            <person name="Cui X."/>
            <person name="Yuan T."/>
            <person name="Jiang B."/>
            <person name="Yang W."/>
            <person name="Lam T.T.-Y."/>
            <person name="Chang Q."/>
            <person name="Ding S."/>
            <person name="Wang X."/>
            <person name="Zhu J."/>
            <person name="Ruan X."/>
            <person name="Zhao L."/>
            <person name="Wei J."/>
            <person name="Que T."/>
            <person name="Du C."/>
            <person name="Cheng J."/>
            <person name="Dai P."/>
            <person name="Han X."/>
            <person name="Huang E."/>
            <person name="Gao Y."/>
            <person name="Liu J."/>
            <person name="Shao H."/>
            <person name="Ye R."/>
            <person name="Li L."/>
            <person name="Wei W."/>
            <person name="Wang X."/>
            <person name="Wang C."/>
            <person name="Yang T."/>
            <person name="Huo Q."/>
            <person name="Li W."/>
            <person name="Guo W."/>
            <person name="Chen H."/>
            <person name="Zhou L."/>
            <person name="Ni X."/>
            <person name="Tian J."/>
            <person name="Zhou Y."/>
            <person name="Sheng Y."/>
            <person name="Liu T."/>
            <person name="Pan Y."/>
            <person name="Xia L."/>
            <person name="Li J."/>
            <person name="Zhao F."/>
            <person name="Cao W."/>
        </authorList>
    </citation>
    <scope>NUCLEOTIDE SEQUENCE</scope>
    <source>
        <strain evidence="1">Hyas-2018</strain>
    </source>
</reference>
<accession>A0ACB7T611</accession>
<evidence type="ECO:0000313" key="2">
    <source>
        <dbReference type="Proteomes" id="UP000821845"/>
    </source>
</evidence>
<keyword evidence="2" id="KW-1185">Reference proteome</keyword>
<proteinExistence type="predicted"/>
<name>A0ACB7T611_HYAAI</name>
<protein>
    <submittedName>
        <fullName evidence="1">Uncharacterized protein</fullName>
    </submittedName>
</protein>
<gene>
    <name evidence="1" type="ORF">HPB50_020458</name>
</gene>
<comment type="caution">
    <text evidence="1">The sequence shown here is derived from an EMBL/GenBank/DDBJ whole genome shotgun (WGS) entry which is preliminary data.</text>
</comment>